<evidence type="ECO:0000313" key="10">
    <source>
        <dbReference type="Proteomes" id="UP000823989"/>
    </source>
</evidence>
<dbReference type="InterPro" id="IPR011701">
    <property type="entry name" value="MFS"/>
</dbReference>
<dbReference type="GO" id="GO:0022857">
    <property type="term" value="F:transmembrane transporter activity"/>
    <property type="evidence" value="ECO:0007669"/>
    <property type="project" value="InterPro"/>
</dbReference>
<organism evidence="9 10">
    <name type="scientific">Candidatus Salinicoccus stercoripullorum</name>
    <dbReference type="NCBI Taxonomy" id="2838756"/>
    <lineage>
        <taxon>Bacteria</taxon>
        <taxon>Bacillati</taxon>
        <taxon>Bacillota</taxon>
        <taxon>Bacilli</taxon>
        <taxon>Bacillales</taxon>
        <taxon>Staphylococcaceae</taxon>
        <taxon>Salinicoccus</taxon>
    </lineage>
</organism>
<dbReference type="PANTHER" id="PTHR43124:SF3">
    <property type="entry name" value="CHLORAMPHENICOL EFFLUX PUMP RV0191"/>
    <property type="match status" value="1"/>
</dbReference>
<feature type="transmembrane region" description="Helical" evidence="7">
    <location>
        <begin position="206"/>
        <end position="227"/>
    </location>
</feature>
<keyword evidence="5 7" id="KW-1133">Transmembrane helix</keyword>
<feature type="transmembrane region" description="Helical" evidence="7">
    <location>
        <begin position="163"/>
        <end position="186"/>
    </location>
</feature>
<feature type="transmembrane region" description="Helical" evidence="7">
    <location>
        <begin position="40"/>
        <end position="62"/>
    </location>
</feature>
<dbReference type="InterPro" id="IPR050189">
    <property type="entry name" value="MFS_Efflux_Transporters"/>
</dbReference>
<dbReference type="SUPFAM" id="SSF103473">
    <property type="entry name" value="MFS general substrate transporter"/>
    <property type="match status" value="1"/>
</dbReference>
<feature type="transmembrane region" description="Helical" evidence="7">
    <location>
        <begin position="327"/>
        <end position="352"/>
    </location>
</feature>
<feature type="transmembrane region" description="Helical" evidence="7">
    <location>
        <begin position="272"/>
        <end position="290"/>
    </location>
</feature>
<comment type="caution">
    <text evidence="9">The sequence shown here is derived from an EMBL/GenBank/DDBJ whole genome shotgun (WGS) entry which is preliminary data.</text>
</comment>
<feature type="transmembrane region" description="Helical" evidence="7">
    <location>
        <begin position="7"/>
        <end position="28"/>
    </location>
</feature>
<keyword evidence="6 7" id="KW-0472">Membrane</keyword>
<keyword evidence="2" id="KW-0813">Transport</keyword>
<evidence type="ECO:0000256" key="4">
    <source>
        <dbReference type="ARBA" id="ARBA00022692"/>
    </source>
</evidence>
<keyword evidence="4 7" id="KW-0812">Transmembrane</keyword>
<evidence type="ECO:0000256" key="7">
    <source>
        <dbReference type="SAM" id="Phobius"/>
    </source>
</evidence>
<dbReference type="Pfam" id="PF07690">
    <property type="entry name" value="MFS_1"/>
    <property type="match status" value="1"/>
</dbReference>
<evidence type="ECO:0000313" key="9">
    <source>
        <dbReference type="EMBL" id="HIW13707.1"/>
    </source>
</evidence>
<feature type="transmembrane region" description="Helical" evidence="7">
    <location>
        <begin position="358"/>
        <end position="380"/>
    </location>
</feature>
<feature type="transmembrane region" description="Helical" evidence="7">
    <location>
        <begin position="74"/>
        <end position="93"/>
    </location>
</feature>
<feature type="transmembrane region" description="Helical" evidence="7">
    <location>
        <begin position="239"/>
        <end position="260"/>
    </location>
</feature>
<reference evidence="9" key="1">
    <citation type="journal article" date="2021" name="PeerJ">
        <title>Extensive microbial diversity within the chicken gut microbiome revealed by metagenomics and culture.</title>
        <authorList>
            <person name="Gilroy R."/>
            <person name="Ravi A."/>
            <person name="Getino M."/>
            <person name="Pursley I."/>
            <person name="Horton D.L."/>
            <person name="Alikhan N.F."/>
            <person name="Baker D."/>
            <person name="Gharbi K."/>
            <person name="Hall N."/>
            <person name="Watson M."/>
            <person name="Adriaenssens E.M."/>
            <person name="Foster-Nyarko E."/>
            <person name="Jarju S."/>
            <person name="Secka A."/>
            <person name="Antonio M."/>
            <person name="Oren A."/>
            <person name="Chaudhuri R.R."/>
            <person name="La Ragione R."/>
            <person name="Hildebrand F."/>
            <person name="Pallen M.J."/>
        </authorList>
    </citation>
    <scope>NUCLEOTIDE SEQUENCE</scope>
    <source>
        <strain evidence="9">ChiHjej13B12-752</strain>
    </source>
</reference>
<dbReference type="InterPro" id="IPR036259">
    <property type="entry name" value="MFS_trans_sf"/>
</dbReference>
<dbReference type="PANTHER" id="PTHR43124">
    <property type="entry name" value="PURINE EFFLUX PUMP PBUE"/>
    <property type="match status" value="1"/>
</dbReference>
<dbReference type="PROSITE" id="PS50850">
    <property type="entry name" value="MFS"/>
    <property type="match status" value="1"/>
</dbReference>
<dbReference type="CDD" id="cd17324">
    <property type="entry name" value="MFS_NepI_like"/>
    <property type="match status" value="1"/>
</dbReference>
<evidence type="ECO:0000256" key="5">
    <source>
        <dbReference type="ARBA" id="ARBA00022989"/>
    </source>
</evidence>
<feature type="transmembrane region" description="Helical" evidence="7">
    <location>
        <begin position="105"/>
        <end position="124"/>
    </location>
</feature>
<evidence type="ECO:0000256" key="2">
    <source>
        <dbReference type="ARBA" id="ARBA00022448"/>
    </source>
</evidence>
<feature type="domain" description="Major facilitator superfamily (MFS) profile" evidence="8">
    <location>
        <begin position="9"/>
        <end position="383"/>
    </location>
</feature>
<feature type="transmembrane region" description="Helical" evidence="7">
    <location>
        <begin position="136"/>
        <end position="157"/>
    </location>
</feature>
<protein>
    <submittedName>
        <fullName evidence="9">MFS transporter</fullName>
    </submittedName>
</protein>
<dbReference type="Proteomes" id="UP000823989">
    <property type="component" value="Unassembled WGS sequence"/>
</dbReference>
<dbReference type="Gene3D" id="1.20.1250.20">
    <property type="entry name" value="MFS general substrate transporter like domains"/>
    <property type="match status" value="1"/>
</dbReference>
<dbReference type="AlphaFoldDB" id="A0A9D1QK76"/>
<name>A0A9D1QK76_9STAP</name>
<dbReference type="EMBL" id="DXHR01000035">
    <property type="protein sequence ID" value="HIW13707.1"/>
    <property type="molecule type" value="Genomic_DNA"/>
</dbReference>
<keyword evidence="3" id="KW-1003">Cell membrane</keyword>
<gene>
    <name evidence="9" type="ORF">H9891_11200</name>
</gene>
<evidence type="ECO:0000259" key="8">
    <source>
        <dbReference type="PROSITE" id="PS50850"/>
    </source>
</evidence>
<evidence type="ECO:0000256" key="1">
    <source>
        <dbReference type="ARBA" id="ARBA00004651"/>
    </source>
</evidence>
<evidence type="ECO:0000256" key="6">
    <source>
        <dbReference type="ARBA" id="ARBA00023136"/>
    </source>
</evidence>
<comment type="subcellular location">
    <subcellularLocation>
        <location evidence="1">Cell membrane</location>
        <topology evidence="1">Multi-pass membrane protein</topology>
    </subcellularLocation>
</comment>
<dbReference type="InterPro" id="IPR020846">
    <property type="entry name" value="MFS_dom"/>
</dbReference>
<dbReference type="GO" id="GO:0005886">
    <property type="term" value="C:plasma membrane"/>
    <property type="evidence" value="ECO:0007669"/>
    <property type="project" value="UniProtKB-SubCell"/>
</dbReference>
<proteinExistence type="predicted"/>
<reference evidence="9" key="2">
    <citation type="submission" date="2021-04" db="EMBL/GenBank/DDBJ databases">
        <authorList>
            <person name="Gilroy R."/>
        </authorList>
    </citation>
    <scope>NUCLEOTIDE SEQUENCE</scope>
    <source>
        <strain evidence="9">ChiHjej13B12-752</strain>
    </source>
</reference>
<feature type="transmembrane region" description="Helical" evidence="7">
    <location>
        <begin position="296"/>
        <end position="315"/>
    </location>
</feature>
<evidence type="ECO:0000256" key="3">
    <source>
        <dbReference type="ARBA" id="ARBA00022475"/>
    </source>
</evidence>
<accession>A0A9D1QK76</accession>
<sequence length="393" mass="41936">MFNPSRNIIIAVFMIGTFAIGMTEYVVTGLLTQFAADLDVAIATTGLLLSVYAISVTVFGPVVRLATLKFTPKILLIILITVFLISNIIAATAPTFEILLFSRLLSASMHAPFFGLTMSLAMAISPPHKKTASIAAVNGGLTIAVMIGVPFGSFVGAALDWRLVFWIIAALGLVTLIGIIMITPNYRPAEIPKISKELRVIKNKNVLMTIFVIVFGFSGVFTAYTFLEPMLRDITGFGALGITISMFLFGVGAVSGNFIGGTVQPEQLSQRIALTMGILGIVLFAFTFMLETPVLAYAASLLFGIGTFGTTPLLNSKIIFAAKEAPALSGTLAASVFNLANSIGATLGSTLLNQNFSYTQITFVACGMILFGMSSMLIGGRFEDKSLFEMNRH</sequence>